<accession>A0AAN8J7V9</accession>
<dbReference type="PANTHER" id="PTHR37162">
    <property type="entry name" value="HAT FAMILY DIMERISATION DOMAINCONTAINING PROTEIN-RELATED"/>
    <property type="match status" value="1"/>
</dbReference>
<dbReference type="Pfam" id="PF05699">
    <property type="entry name" value="Dimer_Tnp_hAT"/>
    <property type="match status" value="1"/>
</dbReference>
<evidence type="ECO:0000313" key="4">
    <source>
        <dbReference type="Proteomes" id="UP001347796"/>
    </source>
</evidence>
<gene>
    <name evidence="3" type="ORF">SNE40_018165</name>
</gene>
<dbReference type="EMBL" id="JAZGQO010000013">
    <property type="protein sequence ID" value="KAK6171727.1"/>
    <property type="molecule type" value="Genomic_DNA"/>
</dbReference>
<keyword evidence="4" id="KW-1185">Reference proteome</keyword>
<comment type="caution">
    <text evidence="3">The sequence shown here is derived from an EMBL/GenBank/DDBJ whole genome shotgun (WGS) entry which is preliminary data.</text>
</comment>
<proteinExistence type="predicted"/>
<reference evidence="3 4" key="1">
    <citation type="submission" date="2024-01" db="EMBL/GenBank/DDBJ databases">
        <title>The genome of the rayed Mediterranean limpet Patella caerulea (Linnaeus, 1758).</title>
        <authorList>
            <person name="Anh-Thu Weber A."/>
            <person name="Halstead-Nussloch G."/>
        </authorList>
    </citation>
    <scope>NUCLEOTIDE SEQUENCE [LARGE SCALE GENOMIC DNA]</scope>
    <source>
        <strain evidence="3">AATW-2023a</strain>
        <tissue evidence="3">Whole specimen</tissue>
    </source>
</reference>
<evidence type="ECO:0000256" key="1">
    <source>
        <dbReference type="SAM" id="MobiDB-lite"/>
    </source>
</evidence>
<dbReference type="InterPro" id="IPR012337">
    <property type="entry name" value="RNaseH-like_sf"/>
</dbReference>
<dbReference type="GO" id="GO:0046983">
    <property type="term" value="F:protein dimerization activity"/>
    <property type="evidence" value="ECO:0007669"/>
    <property type="project" value="InterPro"/>
</dbReference>
<protein>
    <recommendedName>
        <fullName evidence="2">HAT C-terminal dimerisation domain-containing protein</fullName>
    </recommendedName>
</protein>
<name>A0AAN8J7V9_PATCE</name>
<organism evidence="3 4">
    <name type="scientific">Patella caerulea</name>
    <name type="common">Rayed Mediterranean limpet</name>
    <dbReference type="NCBI Taxonomy" id="87958"/>
    <lineage>
        <taxon>Eukaryota</taxon>
        <taxon>Metazoa</taxon>
        <taxon>Spiralia</taxon>
        <taxon>Lophotrochozoa</taxon>
        <taxon>Mollusca</taxon>
        <taxon>Gastropoda</taxon>
        <taxon>Patellogastropoda</taxon>
        <taxon>Patelloidea</taxon>
        <taxon>Patellidae</taxon>
        <taxon>Patella</taxon>
    </lineage>
</organism>
<dbReference type="Proteomes" id="UP001347796">
    <property type="component" value="Unassembled WGS sequence"/>
</dbReference>
<dbReference type="InterPro" id="IPR008906">
    <property type="entry name" value="HATC_C_dom"/>
</dbReference>
<sequence length="216" mass="24736">MMTSTLAQNVGTTYHNTDRTVTDLPAFFSSVRKFFSNACTYKLGAFPFGDPVLVNARILDIQHRQQCKFSQVRFFLERYPHFLTKDDKKKVEEEFITFQCDPLSPAVSEAERVDTAWHEVSKLKDTATGQPKYKALFKVAKSVLVMYHSNADCERIFSHVNKNKTEFRSSLSTKVLGSLMTRKMMMTASGDKWHSVNHSKDQLKKAKQCTMDNNNA</sequence>
<dbReference type="PANTHER" id="PTHR37162:SF10">
    <property type="entry name" value="DUF4371 DOMAIN-CONTAINING PROTEIN"/>
    <property type="match status" value="1"/>
</dbReference>
<feature type="region of interest" description="Disordered" evidence="1">
    <location>
        <begin position="196"/>
        <end position="216"/>
    </location>
</feature>
<dbReference type="SUPFAM" id="SSF53098">
    <property type="entry name" value="Ribonuclease H-like"/>
    <property type="match status" value="1"/>
</dbReference>
<evidence type="ECO:0000259" key="2">
    <source>
        <dbReference type="Pfam" id="PF05699"/>
    </source>
</evidence>
<feature type="domain" description="HAT C-terminal dimerisation" evidence="2">
    <location>
        <begin position="130"/>
        <end position="180"/>
    </location>
</feature>
<dbReference type="AlphaFoldDB" id="A0AAN8J7V9"/>
<evidence type="ECO:0000313" key="3">
    <source>
        <dbReference type="EMBL" id="KAK6171727.1"/>
    </source>
</evidence>